<dbReference type="InterPro" id="IPR001444">
    <property type="entry name" value="Flag_bb_rod_N"/>
</dbReference>
<keyword evidence="3 4" id="KW-0975">Bacterial flagellum</keyword>
<dbReference type="PANTHER" id="PTHR30435:SF19">
    <property type="entry name" value="FLAGELLAR BASAL-BODY ROD PROTEIN FLGG"/>
    <property type="match status" value="1"/>
</dbReference>
<gene>
    <name evidence="7" type="ORF">AF77_05565</name>
</gene>
<comment type="subcellular location">
    <subcellularLocation>
        <location evidence="1 4">Bacterial flagellum basal body</location>
    </subcellularLocation>
</comment>
<evidence type="ECO:0000313" key="7">
    <source>
        <dbReference type="EMBL" id="KLE05195.1"/>
    </source>
</evidence>
<dbReference type="NCBIfam" id="TIGR03506">
    <property type="entry name" value="FlgEFG_subfam"/>
    <property type="match status" value="1"/>
</dbReference>
<evidence type="ECO:0008006" key="9">
    <source>
        <dbReference type="Google" id="ProtNLM"/>
    </source>
</evidence>
<organism evidence="7 8">
    <name type="scientific">Aliarcobacter butzleri L352</name>
    <dbReference type="NCBI Taxonomy" id="1447260"/>
    <lineage>
        <taxon>Bacteria</taxon>
        <taxon>Pseudomonadati</taxon>
        <taxon>Campylobacterota</taxon>
        <taxon>Epsilonproteobacteria</taxon>
        <taxon>Campylobacterales</taxon>
        <taxon>Arcobacteraceae</taxon>
        <taxon>Aliarcobacter</taxon>
    </lineage>
</organism>
<evidence type="ECO:0000259" key="6">
    <source>
        <dbReference type="Pfam" id="PF22692"/>
    </source>
</evidence>
<dbReference type="InterPro" id="IPR037925">
    <property type="entry name" value="FlgE/F/G-like"/>
</dbReference>
<dbReference type="AlphaFoldDB" id="A0A837JBZ9"/>
<dbReference type="PANTHER" id="PTHR30435">
    <property type="entry name" value="FLAGELLAR PROTEIN"/>
    <property type="match status" value="1"/>
</dbReference>
<evidence type="ECO:0000259" key="5">
    <source>
        <dbReference type="Pfam" id="PF00460"/>
    </source>
</evidence>
<feature type="domain" description="Flagellar basal body rod protein N-terminal" evidence="5">
    <location>
        <begin position="7"/>
        <end position="35"/>
    </location>
</feature>
<dbReference type="GO" id="GO:0009425">
    <property type="term" value="C:bacterial-type flagellum basal body"/>
    <property type="evidence" value="ECO:0007669"/>
    <property type="project" value="UniProtKB-SubCell"/>
</dbReference>
<dbReference type="Pfam" id="PF00460">
    <property type="entry name" value="Flg_bb_rod"/>
    <property type="match status" value="1"/>
</dbReference>
<comment type="caution">
    <text evidence="7">The sequence shown here is derived from an EMBL/GenBank/DDBJ whole genome shotgun (WGS) entry which is preliminary data.</text>
</comment>
<dbReference type="Pfam" id="PF22692">
    <property type="entry name" value="LlgE_F_G_D1"/>
    <property type="match status" value="1"/>
</dbReference>
<evidence type="ECO:0000313" key="8">
    <source>
        <dbReference type="Proteomes" id="UP000035462"/>
    </source>
</evidence>
<dbReference type="InterPro" id="IPR020013">
    <property type="entry name" value="Flagellar_FlgE/F/G"/>
</dbReference>
<evidence type="ECO:0000256" key="3">
    <source>
        <dbReference type="ARBA" id="ARBA00023143"/>
    </source>
</evidence>
<evidence type="ECO:0000256" key="4">
    <source>
        <dbReference type="RuleBase" id="RU362116"/>
    </source>
</evidence>
<evidence type="ECO:0000256" key="2">
    <source>
        <dbReference type="ARBA" id="ARBA00009677"/>
    </source>
</evidence>
<dbReference type="EMBL" id="JAIT01000035">
    <property type="protein sequence ID" value="KLE05195.1"/>
    <property type="molecule type" value="Genomic_DNA"/>
</dbReference>
<dbReference type="GO" id="GO:0071978">
    <property type="term" value="P:bacterial-type flagellum-dependent swarming motility"/>
    <property type="evidence" value="ECO:0007669"/>
    <property type="project" value="TreeGrafter"/>
</dbReference>
<dbReference type="InterPro" id="IPR053967">
    <property type="entry name" value="LlgE_F_G-like_D1"/>
</dbReference>
<proteinExistence type="inferred from homology"/>
<comment type="similarity">
    <text evidence="2 4">Belongs to the flagella basal body rod proteins family.</text>
</comment>
<dbReference type="RefSeq" id="WP_187118471.1">
    <property type="nucleotide sequence ID" value="NZ_JAIT01000035.1"/>
</dbReference>
<evidence type="ECO:0000256" key="1">
    <source>
        <dbReference type="ARBA" id="ARBA00004117"/>
    </source>
</evidence>
<protein>
    <recommendedName>
        <fullName evidence="9">Flagellar basal body protein</fullName>
    </recommendedName>
</protein>
<sequence length="160" mass="17297">MIGALWTGVSGLASQTTAIDNESNNVANVNTVGYKASRISFADQIYQNQIGKGSYVQDAEKLFTQGSMKVTGVDYDVALQGDGFFTVINKNTLGTAETFYTRAGNLRMGDSGTLQTADGYEVQGWAMSSIDEKNDVISTNSNATRFTSAFTKNIDSYYKT</sequence>
<feature type="domain" description="Flagellar hook protein FlgE/F/G-like D1" evidence="6">
    <location>
        <begin position="78"/>
        <end position="143"/>
    </location>
</feature>
<dbReference type="SUPFAM" id="SSF117143">
    <property type="entry name" value="Flagellar hook protein flgE"/>
    <property type="match status" value="1"/>
</dbReference>
<name>A0A837JBZ9_9BACT</name>
<reference evidence="7 8" key="1">
    <citation type="submission" date="2014-01" db="EMBL/GenBank/DDBJ databases">
        <title>Development of a Comparative Genomic Fingerprinting Assay for High Resolution Genotyping of Arcobacter butzleri.</title>
        <authorList>
            <person name="Webb A.L."/>
            <person name="Inglis G.D."/>
            <person name="Kruczkiewicz P."/>
            <person name="Selinger L.B."/>
            <person name="Taboada E.N."/>
        </authorList>
    </citation>
    <scope>NUCLEOTIDE SEQUENCE [LARGE SCALE GENOMIC DNA]</scope>
    <source>
        <strain evidence="7 8">L352</strain>
    </source>
</reference>
<accession>A0A837JBZ9</accession>
<dbReference type="Proteomes" id="UP000035462">
    <property type="component" value="Unassembled WGS sequence"/>
</dbReference>